<dbReference type="EMBL" id="UINC01016229">
    <property type="protein sequence ID" value="SVA67733.1"/>
    <property type="molecule type" value="Genomic_DNA"/>
</dbReference>
<proteinExistence type="predicted"/>
<evidence type="ECO:0000313" key="1">
    <source>
        <dbReference type="EMBL" id="SVA67733.1"/>
    </source>
</evidence>
<name>A0A381XU15_9ZZZZ</name>
<sequence length="66" mass="7506">MSDTAKSDSDYALIVHTEGQQPVLLRYLMLILNCRFGCHMYLLRSASTPIRTKTPVWTNFPDGPYA</sequence>
<reference evidence="1" key="1">
    <citation type="submission" date="2018-05" db="EMBL/GenBank/DDBJ databases">
        <authorList>
            <person name="Lanie J.A."/>
            <person name="Ng W.-L."/>
            <person name="Kazmierczak K.M."/>
            <person name="Andrzejewski T.M."/>
            <person name="Davidsen T.M."/>
            <person name="Wayne K.J."/>
            <person name="Tettelin H."/>
            <person name="Glass J.I."/>
            <person name="Rusch D."/>
            <person name="Podicherti R."/>
            <person name="Tsui H.-C.T."/>
            <person name="Winkler M.E."/>
        </authorList>
    </citation>
    <scope>NUCLEOTIDE SEQUENCE</scope>
</reference>
<gene>
    <name evidence="1" type="ORF">METZ01_LOCUS120587</name>
</gene>
<organism evidence="1">
    <name type="scientific">marine metagenome</name>
    <dbReference type="NCBI Taxonomy" id="408172"/>
    <lineage>
        <taxon>unclassified sequences</taxon>
        <taxon>metagenomes</taxon>
        <taxon>ecological metagenomes</taxon>
    </lineage>
</organism>
<accession>A0A381XU15</accession>
<dbReference type="AlphaFoldDB" id="A0A381XU15"/>
<protein>
    <submittedName>
        <fullName evidence="1">Uncharacterized protein</fullName>
    </submittedName>
</protein>